<evidence type="ECO:0000313" key="11">
    <source>
        <dbReference type="Proteomes" id="UP000015104"/>
    </source>
</evidence>
<evidence type="ECO:0000313" key="10">
    <source>
        <dbReference type="EnsemblMetazoa" id="tetur28g00770.1"/>
    </source>
</evidence>
<feature type="region of interest" description="Disordered" evidence="8">
    <location>
        <begin position="1"/>
        <end position="21"/>
    </location>
</feature>
<dbReference type="FunFam" id="3.30.2410.10:FF:000003">
    <property type="entry name" value="probable E3 ubiquitin-protein ligase HERC4 isoform X1"/>
    <property type="match status" value="1"/>
</dbReference>
<keyword evidence="11" id="KW-1185">Reference proteome</keyword>
<dbReference type="SUPFAM" id="SSF56204">
    <property type="entry name" value="Hect, E3 ligase catalytic domain"/>
    <property type="match status" value="1"/>
</dbReference>
<comment type="subcellular location">
    <subcellularLocation>
        <location evidence="2">Cytoplasm</location>
    </subcellularLocation>
</comment>
<evidence type="ECO:0000256" key="7">
    <source>
        <dbReference type="PROSITE-ProRule" id="PRU00104"/>
    </source>
</evidence>
<dbReference type="PANTHER" id="PTHR45700">
    <property type="entry name" value="UBIQUITIN-PROTEIN LIGASE E3C"/>
    <property type="match status" value="1"/>
</dbReference>
<keyword evidence="6 7" id="KW-0833">Ubl conjugation pathway</keyword>
<dbReference type="PROSITE" id="PS50237">
    <property type="entry name" value="HECT"/>
    <property type="match status" value="1"/>
</dbReference>
<feature type="region of interest" description="Disordered" evidence="8">
    <location>
        <begin position="150"/>
        <end position="189"/>
    </location>
</feature>
<evidence type="ECO:0000256" key="6">
    <source>
        <dbReference type="ARBA" id="ARBA00022786"/>
    </source>
</evidence>
<dbReference type="FunFam" id="3.30.2160.10:FF:000004">
    <property type="entry name" value="probable E3 ubiquitin-protein ligase HERC4 isoform X1"/>
    <property type="match status" value="1"/>
</dbReference>
<dbReference type="GO" id="GO:0005737">
    <property type="term" value="C:cytoplasm"/>
    <property type="evidence" value="ECO:0007669"/>
    <property type="project" value="UniProtKB-SubCell"/>
</dbReference>
<dbReference type="eggNOG" id="KOG0941">
    <property type="taxonomic scope" value="Eukaryota"/>
</dbReference>
<keyword evidence="5" id="KW-0808">Transferase</keyword>
<protein>
    <recommendedName>
        <fullName evidence="3">HECT-type E3 ubiquitin transferase</fullName>
        <ecNumber evidence="3">2.3.2.26</ecNumber>
    </recommendedName>
</protein>
<dbReference type="InterPro" id="IPR035983">
    <property type="entry name" value="Hect_E3_ubiquitin_ligase"/>
</dbReference>
<reference evidence="11" key="1">
    <citation type="submission" date="2011-08" db="EMBL/GenBank/DDBJ databases">
        <authorList>
            <person name="Rombauts S."/>
        </authorList>
    </citation>
    <scope>NUCLEOTIDE SEQUENCE</scope>
    <source>
        <strain evidence="11">London</strain>
    </source>
</reference>
<dbReference type="OMA" id="DLMSEYY"/>
<dbReference type="HOGENOM" id="CLU_002173_5_0_1"/>
<dbReference type="KEGG" id="tut:107368773"/>
<feature type="domain" description="HECT" evidence="9">
    <location>
        <begin position="511"/>
        <end position="851"/>
    </location>
</feature>
<evidence type="ECO:0000256" key="2">
    <source>
        <dbReference type="ARBA" id="ARBA00004496"/>
    </source>
</evidence>
<feature type="active site" description="Glycyl thioester intermediate" evidence="7">
    <location>
        <position position="819"/>
    </location>
</feature>
<dbReference type="InterPro" id="IPR044611">
    <property type="entry name" value="E3A/B/C-like"/>
</dbReference>
<evidence type="ECO:0000256" key="8">
    <source>
        <dbReference type="SAM" id="MobiDB-lite"/>
    </source>
</evidence>
<dbReference type="AlphaFoldDB" id="T1KZ90"/>
<evidence type="ECO:0000256" key="3">
    <source>
        <dbReference type="ARBA" id="ARBA00012485"/>
    </source>
</evidence>
<dbReference type="Gene3D" id="3.30.2160.10">
    <property type="entry name" value="Hect, E3 ligase catalytic domain"/>
    <property type="match status" value="1"/>
</dbReference>
<feature type="compositionally biased region" description="Low complexity" evidence="8">
    <location>
        <begin position="161"/>
        <end position="174"/>
    </location>
</feature>
<evidence type="ECO:0000256" key="1">
    <source>
        <dbReference type="ARBA" id="ARBA00000885"/>
    </source>
</evidence>
<comment type="catalytic activity">
    <reaction evidence="1">
        <text>S-ubiquitinyl-[E2 ubiquitin-conjugating enzyme]-L-cysteine + [acceptor protein]-L-lysine = [E2 ubiquitin-conjugating enzyme]-L-cysteine + N(6)-ubiquitinyl-[acceptor protein]-L-lysine.</text>
        <dbReference type="EC" id="2.3.2.26"/>
    </reaction>
</comment>
<organism evidence="10 11">
    <name type="scientific">Tetranychus urticae</name>
    <name type="common">Two-spotted spider mite</name>
    <dbReference type="NCBI Taxonomy" id="32264"/>
    <lineage>
        <taxon>Eukaryota</taxon>
        <taxon>Metazoa</taxon>
        <taxon>Ecdysozoa</taxon>
        <taxon>Arthropoda</taxon>
        <taxon>Chelicerata</taxon>
        <taxon>Arachnida</taxon>
        <taxon>Acari</taxon>
        <taxon>Acariformes</taxon>
        <taxon>Trombidiformes</taxon>
        <taxon>Prostigmata</taxon>
        <taxon>Eleutherengona</taxon>
        <taxon>Raphignathae</taxon>
        <taxon>Tetranychoidea</taxon>
        <taxon>Tetranychidae</taxon>
        <taxon>Tetranychus</taxon>
    </lineage>
</organism>
<dbReference type="GO" id="GO:0009966">
    <property type="term" value="P:regulation of signal transduction"/>
    <property type="evidence" value="ECO:0007669"/>
    <property type="project" value="UniProtKB-ARBA"/>
</dbReference>
<dbReference type="PANTHER" id="PTHR45700:SF9">
    <property type="entry name" value="HECT-TYPE E3 UBIQUITIN TRANSFERASE"/>
    <property type="match status" value="1"/>
</dbReference>
<dbReference type="InterPro" id="IPR000569">
    <property type="entry name" value="HECT_dom"/>
</dbReference>
<dbReference type="OrthoDB" id="5981550at2759"/>
<accession>T1KZ90</accession>
<dbReference type="EnsemblMetazoa" id="tetur28g00770.1">
    <property type="protein sequence ID" value="tetur28g00770.1"/>
    <property type="gene ID" value="tetur28g00770"/>
</dbReference>
<dbReference type="EC" id="2.3.2.26" evidence="3"/>
<dbReference type="EMBL" id="CAEY01000737">
    <property type="status" value="NOT_ANNOTATED_CDS"/>
    <property type="molecule type" value="Genomic_DNA"/>
</dbReference>
<evidence type="ECO:0000256" key="4">
    <source>
        <dbReference type="ARBA" id="ARBA00022490"/>
    </source>
</evidence>
<reference evidence="10" key="2">
    <citation type="submission" date="2015-06" db="UniProtKB">
        <authorList>
            <consortium name="EnsemblMetazoa"/>
        </authorList>
    </citation>
    <scope>IDENTIFICATION</scope>
</reference>
<keyword evidence="4" id="KW-0963">Cytoplasm</keyword>
<feature type="compositionally biased region" description="Basic and acidic residues" evidence="8">
    <location>
        <begin position="178"/>
        <end position="188"/>
    </location>
</feature>
<dbReference type="Proteomes" id="UP000015104">
    <property type="component" value="Unassembled WGS sequence"/>
</dbReference>
<evidence type="ECO:0000256" key="5">
    <source>
        <dbReference type="ARBA" id="ARBA00022679"/>
    </source>
</evidence>
<dbReference type="Pfam" id="PF00632">
    <property type="entry name" value="HECT"/>
    <property type="match status" value="1"/>
</dbReference>
<dbReference type="CDD" id="cd00078">
    <property type="entry name" value="HECTc"/>
    <property type="match status" value="1"/>
</dbReference>
<proteinExistence type="predicted"/>
<dbReference type="Gene3D" id="3.90.1750.10">
    <property type="entry name" value="Hect, E3 ligase catalytic domains"/>
    <property type="match status" value="1"/>
</dbReference>
<dbReference type="Gene3D" id="3.30.2410.10">
    <property type="entry name" value="Hect, E3 ligase catalytic domain"/>
    <property type="match status" value="1"/>
</dbReference>
<name>T1KZ90_TETUR</name>
<dbReference type="GO" id="GO:0061630">
    <property type="term" value="F:ubiquitin protein ligase activity"/>
    <property type="evidence" value="ECO:0007669"/>
    <property type="project" value="UniProtKB-EC"/>
</dbReference>
<dbReference type="SMART" id="SM00119">
    <property type="entry name" value="HECTc"/>
    <property type="match status" value="1"/>
</dbReference>
<dbReference type="STRING" id="32264.T1KZ90"/>
<dbReference type="GO" id="GO:0000209">
    <property type="term" value="P:protein polyubiquitination"/>
    <property type="evidence" value="ECO:0007669"/>
    <property type="project" value="InterPro"/>
</dbReference>
<evidence type="ECO:0000259" key="9">
    <source>
        <dbReference type="PROSITE" id="PS50237"/>
    </source>
</evidence>
<sequence length="851" mass="98005">MDDHNNHLMSTHHLPHPSSPRETLICRSCRISLESERPRAMCPFCGAFYSENAENDYNMRSRSLQIDEGLESNDNLRLPRIRPNLFRFNGFGPFLTDSIGLIHSYLASLLVRSPESESNIYLHLPPITRATIVDDHSAMRRSFIHPESPSTFDHLHRHRGSSISSSTVKSINDSESVDDNKSYSDLPREYSSMYPSPDYPKRYLNLDQFRSLVHEAHEEGDYTKLHDLYKTSFSSFVEINALFKKSQSDEEVKLHDPELQMNLVYAMFDELDNLPSFIVKSVLKGVVNSINNYQRLKPKDETRAIYMIVQLPTFSFQFSYPVFAHLLKKTVNLQGGDHQLLVHWFSRSEPEKLRKLVKRVLQFITIREFPPSNGQGLPAPGKCRWWIPCAARFLDLLNSANNKVTPNLIPYTEFYNSALDHINLMSEFNRWQNPSKHNKFSYCQYPFLLSIVAKKTILQRDSEQQMIINARKSLLNRAIYQQAPDMDVFFLNLNIRRSSLVSDSLHEIARKQIDLKKKLKVTFVGEPGLDMGGLTKEWFLLLIRQIFSEDYGMFVYHSKARCYWFSTASNGNLKEYNLIGVLMGLGVYNSIILDLHFPQACYKKLLNPPVAPKDVCKNKVGVCKFTLDHFAEVMPDVAVGLKELLAYEGNVEEDFCMTFQVSVEEFGQVQTHVLKPGGEDIPVTNRNREEYVQLYMDLILNKAIYQPFEAFYLGFHSVCTSNTILLLRPEEVEVLVCGSPTIDMDELRKVTIYDGFHEDEPIIKEFWSIIKSFSLELQRQFLRFVSGSDRVPVGGMSEMIFKISATDYNTDMLPTSHTCFNQLVLPRYKDKSTIREKLVIAISNAEGFGLE</sequence>
<gene>
    <name evidence="10" type="primary">107368773</name>
</gene>